<evidence type="ECO:0000256" key="4">
    <source>
        <dbReference type="ARBA" id="ARBA00022679"/>
    </source>
</evidence>
<dbReference type="GO" id="GO:0008360">
    <property type="term" value="P:regulation of cell shape"/>
    <property type="evidence" value="ECO:0007669"/>
    <property type="project" value="UniProtKB-UniRule"/>
</dbReference>
<proteinExistence type="inferred from homology"/>
<keyword evidence="8 9" id="KW-0961">Cell wall biogenesis/degradation</keyword>
<keyword evidence="4 10" id="KW-0808">Transferase</keyword>
<dbReference type="SUPFAM" id="SSF141523">
    <property type="entry name" value="L,D-transpeptidase catalytic domain-like"/>
    <property type="match status" value="1"/>
</dbReference>
<feature type="active site" description="Nucleophile" evidence="9">
    <location>
        <position position="266"/>
    </location>
</feature>
<dbReference type="AlphaFoldDB" id="A0A1B8P3P0"/>
<comment type="similarity">
    <text evidence="2">Belongs to the YkuD family.</text>
</comment>
<keyword evidence="6 9" id="KW-0133">Cell shape</keyword>
<evidence type="ECO:0000256" key="7">
    <source>
        <dbReference type="ARBA" id="ARBA00022984"/>
    </source>
</evidence>
<keyword evidence="5" id="KW-0378">Hydrolase</keyword>
<keyword evidence="3" id="KW-0328">Glycosyltransferase</keyword>
<evidence type="ECO:0000256" key="2">
    <source>
        <dbReference type="ARBA" id="ARBA00005992"/>
    </source>
</evidence>
<evidence type="ECO:0000256" key="6">
    <source>
        <dbReference type="ARBA" id="ARBA00022960"/>
    </source>
</evidence>
<accession>A0A1B8P3P0</accession>
<dbReference type="InterPro" id="IPR050979">
    <property type="entry name" value="LD-transpeptidase"/>
</dbReference>
<evidence type="ECO:0000313" key="10">
    <source>
        <dbReference type="EMBL" id="OBX36871.1"/>
    </source>
</evidence>
<evidence type="ECO:0000256" key="1">
    <source>
        <dbReference type="ARBA" id="ARBA00004752"/>
    </source>
</evidence>
<dbReference type="Gene3D" id="2.40.440.10">
    <property type="entry name" value="L,D-transpeptidase catalytic domain-like"/>
    <property type="match status" value="1"/>
</dbReference>
<dbReference type="GO" id="GO:0018104">
    <property type="term" value="P:peptidoglycan-protein cross-linking"/>
    <property type="evidence" value="ECO:0007669"/>
    <property type="project" value="TreeGrafter"/>
</dbReference>
<dbReference type="GO" id="GO:0016757">
    <property type="term" value="F:glycosyltransferase activity"/>
    <property type="evidence" value="ECO:0007669"/>
    <property type="project" value="UniProtKB-KW"/>
</dbReference>
<dbReference type="PANTHER" id="PTHR30582:SF24">
    <property type="entry name" value="L,D-TRANSPEPTIDASE ERFK_SRFK-RELATED"/>
    <property type="match status" value="1"/>
</dbReference>
<dbReference type="CDD" id="cd16913">
    <property type="entry name" value="YkuD_like"/>
    <property type="match status" value="1"/>
</dbReference>
<dbReference type="InterPro" id="IPR038063">
    <property type="entry name" value="Transpep_catalytic_dom"/>
</dbReference>
<dbReference type="PANTHER" id="PTHR30582">
    <property type="entry name" value="L,D-TRANSPEPTIDASE"/>
    <property type="match status" value="1"/>
</dbReference>
<name>A0A1B8P3P0_HALEL</name>
<feature type="active site" description="Proton donor/acceptor" evidence="9">
    <location>
        <position position="250"/>
    </location>
</feature>
<evidence type="ECO:0000256" key="8">
    <source>
        <dbReference type="ARBA" id="ARBA00023316"/>
    </source>
</evidence>
<evidence type="ECO:0000256" key="3">
    <source>
        <dbReference type="ARBA" id="ARBA00022676"/>
    </source>
</evidence>
<sequence length="396" mass="43219">MNPAGHPTPDSELSPGRSLQYSGPWPRDEAIAPNERQSETMTEMTRTSLFGYSTRLAMALGLAGALAAPLQAADGDLPPGHYRLPEKGDLIGEVTTVKADEKDTLIDIGHEHRIGYRAMVRANPGVSVWYPGEGTEVKIPGEFILPDVPRKGIVINVAEMRLYYYPPAKDGEPRTVQTYPLGVGRQDWETPLGNTTITQMVKNPAWYPPESIRQEHAAAGDPLPSVVPAGPNNPLGTRKMRLGIPGYLIHGTNKPEGVGMRVSHGCVRMLPDDAEALFDQISVGTQVRIINDSFKLGWSDGTLYVQAYPYLDEKQGTTIQRVTEALSQVEASIDSHDYPIDYGRLREVVEVPSGMPVALKASEEPEEPAPKPKSLYDHLELATAQPGLMDRLALDG</sequence>
<dbReference type="EC" id="2.-.-.-" evidence="10"/>
<dbReference type="InterPro" id="IPR005490">
    <property type="entry name" value="LD_TPept_cat_dom"/>
</dbReference>
<protein>
    <submittedName>
        <fullName evidence="10">Putative L,D-transpeptidase YcfS</fullName>
        <ecNumber evidence="10">2.-.-.-</ecNumber>
    </submittedName>
</protein>
<evidence type="ECO:0000313" key="11">
    <source>
        <dbReference type="Proteomes" id="UP000092504"/>
    </source>
</evidence>
<evidence type="ECO:0000256" key="9">
    <source>
        <dbReference type="PROSITE-ProRule" id="PRU01373"/>
    </source>
</evidence>
<organism evidence="10 11">
    <name type="scientific">Halomonas elongata</name>
    <dbReference type="NCBI Taxonomy" id="2746"/>
    <lineage>
        <taxon>Bacteria</taxon>
        <taxon>Pseudomonadati</taxon>
        <taxon>Pseudomonadota</taxon>
        <taxon>Gammaproteobacteria</taxon>
        <taxon>Oceanospirillales</taxon>
        <taxon>Halomonadaceae</taxon>
        <taxon>Halomonas</taxon>
    </lineage>
</organism>
<dbReference type="GO" id="GO:0071972">
    <property type="term" value="F:peptidoglycan L,D-transpeptidase activity"/>
    <property type="evidence" value="ECO:0007669"/>
    <property type="project" value="TreeGrafter"/>
</dbReference>
<evidence type="ECO:0000256" key="5">
    <source>
        <dbReference type="ARBA" id="ARBA00022801"/>
    </source>
</evidence>
<dbReference type="UniPathway" id="UPA00219"/>
<reference evidence="10 11" key="1">
    <citation type="submission" date="2016-06" db="EMBL/GenBank/DDBJ databases">
        <title>Genome sequence of halotolerant plant growth promoting strain of Halomonas elongata HEK1 isolated from salterns of Rann of Kutch, Gujarat, India.</title>
        <authorList>
            <person name="Gaba S."/>
            <person name="Singh R.N."/>
            <person name="Abrol S."/>
            <person name="Kaushik R."/>
            <person name="Saxena A.K."/>
        </authorList>
    </citation>
    <scope>NUCLEOTIDE SEQUENCE [LARGE SCALE GENOMIC DNA]</scope>
    <source>
        <strain evidence="10 11">HEK1</strain>
    </source>
</reference>
<gene>
    <name evidence="10" type="primary">ycfS</name>
    <name evidence="10" type="ORF">A8U91_01218</name>
</gene>
<comment type="caution">
    <text evidence="10">The sequence shown here is derived from an EMBL/GenBank/DDBJ whole genome shotgun (WGS) entry which is preliminary data.</text>
</comment>
<dbReference type="GO" id="GO:0005576">
    <property type="term" value="C:extracellular region"/>
    <property type="evidence" value="ECO:0007669"/>
    <property type="project" value="TreeGrafter"/>
</dbReference>
<dbReference type="Proteomes" id="UP000092504">
    <property type="component" value="Unassembled WGS sequence"/>
</dbReference>
<comment type="pathway">
    <text evidence="1 9">Cell wall biogenesis; peptidoglycan biosynthesis.</text>
</comment>
<dbReference type="Pfam" id="PF03734">
    <property type="entry name" value="YkuD"/>
    <property type="match status" value="1"/>
</dbReference>
<dbReference type="PATRIC" id="fig|2746.7.peg.1255"/>
<dbReference type="PROSITE" id="PS52029">
    <property type="entry name" value="LD_TPASE"/>
    <property type="match status" value="1"/>
</dbReference>
<dbReference type="GO" id="GO:0071555">
    <property type="term" value="P:cell wall organization"/>
    <property type="evidence" value="ECO:0007669"/>
    <property type="project" value="UniProtKB-UniRule"/>
</dbReference>
<keyword evidence="7 9" id="KW-0573">Peptidoglycan synthesis</keyword>
<dbReference type="EMBL" id="MAJD01000001">
    <property type="protein sequence ID" value="OBX36871.1"/>
    <property type="molecule type" value="Genomic_DNA"/>
</dbReference>